<dbReference type="Gene3D" id="2.60.200.20">
    <property type="match status" value="1"/>
</dbReference>
<dbReference type="eggNOG" id="COG0515">
    <property type="taxonomic scope" value="Bacteria"/>
</dbReference>
<dbReference type="PANTHER" id="PTHR43289:SF34">
    <property type="entry name" value="SERINE_THREONINE-PROTEIN KINASE YBDM-RELATED"/>
    <property type="match status" value="1"/>
</dbReference>
<dbReference type="Pfam" id="PF00069">
    <property type="entry name" value="Pkinase"/>
    <property type="match status" value="1"/>
</dbReference>
<dbReference type="AlphaFoldDB" id="B0C6U2"/>
<gene>
    <name evidence="8" type="ordered locus">AM1_2639</name>
</gene>
<dbReference type="CDD" id="cd14014">
    <property type="entry name" value="STKc_PknB_like"/>
    <property type="match status" value="1"/>
</dbReference>
<keyword evidence="8" id="KW-0723">Serine/threonine-protein kinase</keyword>
<dbReference type="GO" id="GO:0005524">
    <property type="term" value="F:ATP binding"/>
    <property type="evidence" value="ECO:0007669"/>
    <property type="project" value="UniProtKB-KW"/>
</dbReference>
<reference evidence="8 9" key="1">
    <citation type="journal article" date="2008" name="Proc. Natl. Acad. Sci. U.S.A.">
        <title>Niche adaptation and genome expansion in the chlorophyll d-producing cyanobacterium Acaryochloris marina.</title>
        <authorList>
            <person name="Swingley W.D."/>
            <person name="Chen M."/>
            <person name="Cheung P.C."/>
            <person name="Conrad A.L."/>
            <person name="Dejesa L.C."/>
            <person name="Hao J."/>
            <person name="Honchak B.M."/>
            <person name="Karbach L.E."/>
            <person name="Kurdoglu A."/>
            <person name="Lahiri S."/>
            <person name="Mastrian S.D."/>
            <person name="Miyashita H."/>
            <person name="Page L."/>
            <person name="Ramakrishna P."/>
            <person name="Satoh S."/>
            <person name="Sattley W.M."/>
            <person name="Shimada Y."/>
            <person name="Taylor H.L."/>
            <person name="Tomo T."/>
            <person name="Tsuchiya T."/>
            <person name="Wang Z.T."/>
            <person name="Raymond J."/>
            <person name="Mimuro M."/>
            <person name="Blankenship R.E."/>
            <person name="Touchman J.W."/>
        </authorList>
    </citation>
    <scope>NUCLEOTIDE SEQUENCE [LARGE SCALE GENOMIC DNA]</scope>
    <source>
        <strain evidence="9">MBIC 11017</strain>
    </source>
</reference>
<dbReference type="SUPFAM" id="SSF49879">
    <property type="entry name" value="SMAD/FHA domain"/>
    <property type="match status" value="1"/>
</dbReference>
<dbReference type="PROSITE" id="PS50011">
    <property type="entry name" value="PROTEIN_KINASE_DOM"/>
    <property type="match status" value="1"/>
</dbReference>
<keyword evidence="2" id="KW-0547">Nucleotide-binding</keyword>
<feature type="domain" description="Protein kinase" evidence="7">
    <location>
        <begin position="214"/>
        <end position="464"/>
    </location>
</feature>
<dbReference type="STRING" id="329726.AM1_2639"/>
<evidence type="ECO:0000313" key="8">
    <source>
        <dbReference type="EMBL" id="ABW27646.1"/>
    </source>
</evidence>
<accession>B0C6U2</accession>
<dbReference type="InterPro" id="IPR000719">
    <property type="entry name" value="Prot_kinase_dom"/>
</dbReference>
<sequence>MITLTLLHPVQSTPVQSWSFEQDPVIRIGRAVDNHVVLYSAVVSRYHVELRQTGAQWEVVNIGTNGTYLDGKRVHQAPLADGNIMRLARSGPNIQIHIDGSGAVSEQYNHPEVTAAPSSAKIQSQVSVEESAEAVAVSPSSEPPAQSADQKFQVTGQTSFPKHPQDEQRRFQYPCTNDGSQPAGSCQNSPANKGSLVCTDCGLPLKVWRQIGQYHILKPLGTGDNTFIAWRDGHMVVLKTLQQEWLDHEDALIAFQDQAAQLCQISHPGIPKIYEAFEVDGHPYLVSEMIYGQNLKQWVAERGPLSQEQTILWISDICEVLDYLHQQTPAIIHRNLKPANLLRPTIPHGFKEVVLVNFGEMQLLSPEAGTFIGSVGYTAPELQAGKAAPASDLYALGATLVYILTGQEPDAFYRLGDEEFRLHVEDVPRLSPEMADVIQRLTHPQPQKRYSSASQVAEAMRELLPASI</sequence>
<organism evidence="8 9">
    <name type="scientific">Acaryochloris marina (strain MBIC 11017)</name>
    <dbReference type="NCBI Taxonomy" id="329726"/>
    <lineage>
        <taxon>Bacteria</taxon>
        <taxon>Bacillati</taxon>
        <taxon>Cyanobacteriota</taxon>
        <taxon>Cyanophyceae</taxon>
        <taxon>Acaryochloridales</taxon>
        <taxon>Acaryochloridaceae</taxon>
        <taxon>Acaryochloris</taxon>
    </lineage>
</organism>
<dbReference type="Pfam" id="PF00498">
    <property type="entry name" value="FHA"/>
    <property type="match status" value="1"/>
</dbReference>
<dbReference type="HOGENOM" id="CLU_637370_0_0_3"/>
<evidence type="ECO:0000256" key="4">
    <source>
        <dbReference type="ARBA" id="ARBA00022840"/>
    </source>
</evidence>
<evidence type="ECO:0000256" key="2">
    <source>
        <dbReference type="ARBA" id="ARBA00022741"/>
    </source>
</evidence>
<keyword evidence="3 8" id="KW-0418">Kinase</keyword>
<dbReference type="EMBL" id="CP000828">
    <property type="protein sequence ID" value="ABW27646.1"/>
    <property type="molecule type" value="Genomic_DNA"/>
</dbReference>
<feature type="domain" description="FHA" evidence="6">
    <location>
        <begin position="26"/>
        <end position="74"/>
    </location>
</feature>
<dbReference type="eggNOG" id="COG1716">
    <property type="taxonomic scope" value="Bacteria"/>
</dbReference>
<dbReference type="Proteomes" id="UP000000268">
    <property type="component" value="Chromosome"/>
</dbReference>
<dbReference type="PANTHER" id="PTHR43289">
    <property type="entry name" value="MITOGEN-ACTIVATED PROTEIN KINASE KINASE KINASE 20-RELATED"/>
    <property type="match status" value="1"/>
</dbReference>
<dbReference type="SUPFAM" id="SSF56112">
    <property type="entry name" value="Protein kinase-like (PK-like)"/>
    <property type="match status" value="1"/>
</dbReference>
<evidence type="ECO:0000259" key="6">
    <source>
        <dbReference type="PROSITE" id="PS50006"/>
    </source>
</evidence>
<feature type="compositionally biased region" description="Polar residues" evidence="5">
    <location>
        <begin position="149"/>
        <end position="160"/>
    </location>
</feature>
<keyword evidence="9" id="KW-1185">Reference proteome</keyword>
<dbReference type="PROSITE" id="PS50006">
    <property type="entry name" value="FHA_DOMAIN"/>
    <property type="match status" value="1"/>
</dbReference>
<name>B0C6U2_ACAM1</name>
<dbReference type="InterPro" id="IPR011009">
    <property type="entry name" value="Kinase-like_dom_sf"/>
</dbReference>
<evidence type="ECO:0000256" key="5">
    <source>
        <dbReference type="SAM" id="MobiDB-lite"/>
    </source>
</evidence>
<keyword evidence="1" id="KW-0808">Transferase</keyword>
<dbReference type="RefSeq" id="WP_012163097.1">
    <property type="nucleotide sequence ID" value="NC_009925.1"/>
</dbReference>
<dbReference type="GO" id="GO:0004674">
    <property type="term" value="F:protein serine/threonine kinase activity"/>
    <property type="evidence" value="ECO:0007669"/>
    <property type="project" value="UniProtKB-KW"/>
</dbReference>
<evidence type="ECO:0000256" key="1">
    <source>
        <dbReference type="ARBA" id="ARBA00022679"/>
    </source>
</evidence>
<dbReference type="OrthoDB" id="514712at2"/>
<protein>
    <submittedName>
        <fullName evidence="8">Serine/threonine protein kinase with FHA domain</fullName>
    </submittedName>
</protein>
<dbReference type="Gene3D" id="1.10.510.10">
    <property type="entry name" value="Transferase(Phosphotransferase) domain 1"/>
    <property type="match status" value="1"/>
</dbReference>
<dbReference type="KEGG" id="amr:AM1_2639"/>
<evidence type="ECO:0000259" key="7">
    <source>
        <dbReference type="PROSITE" id="PS50011"/>
    </source>
</evidence>
<feature type="region of interest" description="Disordered" evidence="5">
    <location>
        <begin position="138"/>
        <end position="166"/>
    </location>
</feature>
<evidence type="ECO:0000313" key="9">
    <source>
        <dbReference type="Proteomes" id="UP000000268"/>
    </source>
</evidence>
<dbReference type="InterPro" id="IPR000253">
    <property type="entry name" value="FHA_dom"/>
</dbReference>
<evidence type="ECO:0000256" key="3">
    <source>
        <dbReference type="ARBA" id="ARBA00022777"/>
    </source>
</evidence>
<dbReference type="InterPro" id="IPR008984">
    <property type="entry name" value="SMAD_FHA_dom_sf"/>
</dbReference>
<feature type="compositionally biased region" description="Low complexity" evidence="5">
    <location>
        <begin position="138"/>
        <end position="148"/>
    </location>
</feature>
<keyword evidence="4" id="KW-0067">ATP-binding</keyword>
<proteinExistence type="predicted"/>
<dbReference type="SMART" id="SM00240">
    <property type="entry name" value="FHA"/>
    <property type="match status" value="1"/>
</dbReference>